<evidence type="ECO:0000256" key="6">
    <source>
        <dbReference type="ARBA" id="ARBA00022679"/>
    </source>
</evidence>
<dbReference type="SUPFAM" id="SSF52833">
    <property type="entry name" value="Thioredoxin-like"/>
    <property type="match status" value="1"/>
</dbReference>
<evidence type="ECO:0000313" key="9">
    <source>
        <dbReference type="EMBL" id="TYG51076.1"/>
    </source>
</evidence>
<dbReference type="EC" id="2.5.1.18" evidence="3"/>
<dbReference type="PROSITE" id="PS50405">
    <property type="entry name" value="GST_CTER"/>
    <property type="match status" value="1"/>
</dbReference>
<keyword evidence="5" id="KW-0216">Detoxification</keyword>
<dbReference type="GO" id="GO:0004364">
    <property type="term" value="F:glutathione transferase activity"/>
    <property type="evidence" value="ECO:0007669"/>
    <property type="project" value="UniProtKB-EC"/>
</dbReference>
<comment type="catalytic activity">
    <reaction evidence="7">
        <text>RX + glutathione = an S-substituted glutathione + a halide anion + H(+)</text>
        <dbReference type="Rhea" id="RHEA:16437"/>
        <dbReference type="ChEBI" id="CHEBI:15378"/>
        <dbReference type="ChEBI" id="CHEBI:16042"/>
        <dbReference type="ChEBI" id="CHEBI:17792"/>
        <dbReference type="ChEBI" id="CHEBI:57925"/>
        <dbReference type="ChEBI" id="CHEBI:90779"/>
        <dbReference type="EC" id="2.5.1.18"/>
    </reaction>
</comment>
<dbReference type="Pfam" id="PF00043">
    <property type="entry name" value="GST_C"/>
    <property type="match status" value="1"/>
</dbReference>
<proteinExistence type="inferred from homology"/>
<sequence>MVIKVHGIPLSTCTARVLLCLCEKGLQYELVPVDPFGQIAALEDGDVKIFVSPIQSSNQALIRQMIVNPIYGIAPDEKIIEIELHNLAKVLDVYKERLSEYKYLGGDFYSMADLHHIPDLVYFMRSSKSSIVTSRPCVNAWWNDISSRPASVKVVELMTL</sequence>
<dbReference type="Proteomes" id="UP000323506">
    <property type="component" value="Chromosome D10"/>
</dbReference>
<dbReference type="PANTHER" id="PTHR43900:SF3">
    <property type="entry name" value="GLUTATHIONE S-TRANSFERASE RHO"/>
    <property type="match status" value="1"/>
</dbReference>
<name>A0A5D2B6H0_GOSDA</name>
<dbReference type="GO" id="GO:0006749">
    <property type="term" value="P:glutathione metabolic process"/>
    <property type="evidence" value="ECO:0007669"/>
    <property type="project" value="TreeGrafter"/>
</dbReference>
<comment type="subcellular location">
    <subcellularLocation>
        <location evidence="1">Cytoplasm</location>
        <location evidence="1">Cytosol</location>
    </subcellularLocation>
</comment>
<dbReference type="InterPro" id="IPR036249">
    <property type="entry name" value="Thioredoxin-like_sf"/>
</dbReference>
<dbReference type="InterPro" id="IPR010987">
    <property type="entry name" value="Glutathione-S-Trfase_C-like"/>
</dbReference>
<dbReference type="InterPro" id="IPR036282">
    <property type="entry name" value="Glutathione-S-Trfase_C_sf"/>
</dbReference>
<dbReference type="Gene3D" id="1.20.1050.10">
    <property type="match status" value="1"/>
</dbReference>
<dbReference type="AlphaFoldDB" id="A0A5D2B6H0"/>
<dbReference type="SUPFAM" id="SSF47616">
    <property type="entry name" value="GST C-terminal domain-like"/>
    <property type="match status" value="1"/>
</dbReference>
<keyword evidence="10" id="KW-1185">Reference proteome</keyword>
<keyword evidence="6" id="KW-0808">Transferase</keyword>
<dbReference type="PANTHER" id="PTHR43900">
    <property type="entry name" value="GLUTATHIONE S-TRANSFERASE RHO"/>
    <property type="match status" value="1"/>
</dbReference>
<evidence type="ECO:0000256" key="2">
    <source>
        <dbReference type="ARBA" id="ARBA00010128"/>
    </source>
</evidence>
<gene>
    <name evidence="9" type="ORF">ES288_D10G227700v1</name>
</gene>
<organism evidence="9 10">
    <name type="scientific">Gossypium darwinii</name>
    <name type="common">Darwin's cotton</name>
    <name type="synonym">Gossypium barbadense var. darwinii</name>
    <dbReference type="NCBI Taxonomy" id="34276"/>
    <lineage>
        <taxon>Eukaryota</taxon>
        <taxon>Viridiplantae</taxon>
        <taxon>Streptophyta</taxon>
        <taxon>Embryophyta</taxon>
        <taxon>Tracheophyta</taxon>
        <taxon>Spermatophyta</taxon>
        <taxon>Magnoliopsida</taxon>
        <taxon>eudicotyledons</taxon>
        <taxon>Gunneridae</taxon>
        <taxon>Pentapetalae</taxon>
        <taxon>rosids</taxon>
        <taxon>malvids</taxon>
        <taxon>Malvales</taxon>
        <taxon>Malvaceae</taxon>
        <taxon>Malvoideae</taxon>
        <taxon>Gossypium</taxon>
    </lineage>
</organism>
<reference evidence="9 10" key="1">
    <citation type="submission" date="2019-06" db="EMBL/GenBank/DDBJ databases">
        <title>WGS assembly of Gossypium darwinii.</title>
        <authorList>
            <person name="Chen Z.J."/>
            <person name="Sreedasyam A."/>
            <person name="Ando A."/>
            <person name="Song Q."/>
            <person name="De L."/>
            <person name="Hulse-Kemp A."/>
            <person name="Ding M."/>
            <person name="Ye W."/>
            <person name="Kirkbride R."/>
            <person name="Jenkins J."/>
            <person name="Plott C."/>
            <person name="Lovell J."/>
            <person name="Lin Y.-M."/>
            <person name="Vaughn R."/>
            <person name="Liu B."/>
            <person name="Li W."/>
            <person name="Simpson S."/>
            <person name="Scheffler B."/>
            <person name="Saski C."/>
            <person name="Grover C."/>
            <person name="Hu G."/>
            <person name="Conover J."/>
            <person name="Carlson J."/>
            <person name="Shu S."/>
            <person name="Boston L."/>
            <person name="Williams M."/>
            <person name="Peterson D."/>
            <person name="Mcgee K."/>
            <person name="Jones D."/>
            <person name="Wendel J."/>
            <person name="Stelly D."/>
            <person name="Grimwood J."/>
            <person name="Schmutz J."/>
        </authorList>
    </citation>
    <scope>NUCLEOTIDE SEQUENCE [LARGE SCALE GENOMIC DNA]</scope>
    <source>
        <strain evidence="9">1808015.09</strain>
    </source>
</reference>
<dbReference type="EMBL" id="CM017710">
    <property type="protein sequence ID" value="TYG51076.1"/>
    <property type="molecule type" value="Genomic_DNA"/>
</dbReference>
<accession>A0A5D2B6H0</accession>
<dbReference type="FunFam" id="1.20.1050.10:FF:000004">
    <property type="entry name" value="Glutathione S-transferase F2"/>
    <property type="match status" value="1"/>
</dbReference>
<protein>
    <recommendedName>
        <fullName evidence="3">glutathione transferase</fullName>
        <ecNumber evidence="3">2.5.1.18</ecNumber>
    </recommendedName>
</protein>
<keyword evidence="4" id="KW-0963">Cytoplasm</keyword>
<evidence type="ECO:0000256" key="3">
    <source>
        <dbReference type="ARBA" id="ARBA00012452"/>
    </source>
</evidence>
<comment type="similarity">
    <text evidence="2">Belongs to the GST superfamily. Phi family.</text>
</comment>
<evidence type="ECO:0000256" key="5">
    <source>
        <dbReference type="ARBA" id="ARBA00022575"/>
    </source>
</evidence>
<dbReference type="Gene3D" id="3.40.30.10">
    <property type="entry name" value="Glutaredoxin"/>
    <property type="match status" value="1"/>
</dbReference>
<evidence type="ECO:0000313" key="10">
    <source>
        <dbReference type="Proteomes" id="UP000323506"/>
    </source>
</evidence>
<feature type="domain" description="GST C-terminal" evidence="8">
    <location>
        <begin position="40"/>
        <end position="160"/>
    </location>
</feature>
<evidence type="ECO:0000259" key="8">
    <source>
        <dbReference type="PROSITE" id="PS50405"/>
    </source>
</evidence>
<dbReference type="GO" id="GO:0005829">
    <property type="term" value="C:cytosol"/>
    <property type="evidence" value="ECO:0007669"/>
    <property type="project" value="UniProtKB-SubCell"/>
</dbReference>
<dbReference type="GO" id="GO:0009407">
    <property type="term" value="P:toxin catabolic process"/>
    <property type="evidence" value="ECO:0007669"/>
    <property type="project" value="UniProtKB-ARBA"/>
</dbReference>
<evidence type="ECO:0000256" key="1">
    <source>
        <dbReference type="ARBA" id="ARBA00004514"/>
    </source>
</evidence>
<evidence type="ECO:0000256" key="4">
    <source>
        <dbReference type="ARBA" id="ARBA00022490"/>
    </source>
</evidence>
<evidence type="ECO:0000256" key="7">
    <source>
        <dbReference type="ARBA" id="ARBA00047960"/>
    </source>
</evidence>
<dbReference type="GO" id="GO:0043295">
    <property type="term" value="F:glutathione binding"/>
    <property type="evidence" value="ECO:0007669"/>
    <property type="project" value="TreeGrafter"/>
</dbReference>
<dbReference type="InterPro" id="IPR004046">
    <property type="entry name" value="GST_C"/>
</dbReference>